<sequence length="390" mass="44383">MNTPSVIFSVGVGIPGEGMGNHAYHLIQGLERHHLLLRGFVMQVRKNGNALPSIHATYFIEKMAYRLARYTGINQYVLRDNGFDWWVARQLHAATIFYGWTHHALWSLKKAKKLKMLTVLERANAHPLTYSRLLEAEYRKYGLTDRPYHPLILKKHLQELEVADYIAVTSQFTKQSLLEHGIDEQRILLTPLGVDVEHFTPDMPAKLQFRGTDETFRVLYVGQLCLRKGVQYLLEAWHTLQLKYAKLVLVGDLLPEFKNILHDALACDQGRTIRVAAHVDDPVALYQQASVCILPTLEDGFGLVVLEAMACGVPVIITEHTGAKDCVRHGLDGFIIPPYCSESIAETLTYCYDHREQLHTMGVQARQQACHFPWRCYQDGIAHHLHAITT</sequence>
<dbReference type="eggNOG" id="COG0438">
    <property type="taxonomic scope" value="Bacteria"/>
</dbReference>
<evidence type="ECO:0000313" key="2">
    <source>
        <dbReference type="EMBL" id="GAK58414.1"/>
    </source>
</evidence>
<evidence type="ECO:0000259" key="1">
    <source>
        <dbReference type="Pfam" id="PF00534"/>
    </source>
</evidence>
<dbReference type="Proteomes" id="UP000030661">
    <property type="component" value="Unassembled WGS sequence"/>
</dbReference>
<keyword evidence="3" id="KW-1185">Reference proteome</keyword>
<dbReference type="Gene3D" id="3.40.50.2000">
    <property type="entry name" value="Glycogen Phosphorylase B"/>
    <property type="match status" value="2"/>
</dbReference>
<name>A0A081C1F9_VECG1</name>
<dbReference type="Pfam" id="PF00534">
    <property type="entry name" value="Glycos_transf_1"/>
    <property type="match status" value="1"/>
</dbReference>
<dbReference type="STRING" id="1499967.U27_05388"/>
<gene>
    <name evidence="2" type="ORF">U27_05388</name>
</gene>
<reference evidence="2 3" key="1">
    <citation type="journal article" date="2015" name="PeerJ">
        <title>First genomic representation of candidate bacterial phylum KSB3 points to enhanced environmental sensing as a trigger of wastewater bulking.</title>
        <authorList>
            <person name="Sekiguchi Y."/>
            <person name="Ohashi A."/>
            <person name="Parks D.H."/>
            <person name="Yamauchi T."/>
            <person name="Tyson G.W."/>
            <person name="Hugenholtz P."/>
        </authorList>
    </citation>
    <scope>NUCLEOTIDE SEQUENCE [LARGE SCALE GENOMIC DNA]</scope>
</reference>
<dbReference type="HOGENOM" id="CLU_009583_37_1_0"/>
<dbReference type="EMBL" id="DF820467">
    <property type="protein sequence ID" value="GAK58414.1"/>
    <property type="molecule type" value="Genomic_DNA"/>
</dbReference>
<dbReference type="PANTHER" id="PTHR45947:SF3">
    <property type="entry name" value="SULFOQUINOVOSYL TRANSFERASE SQD2"/>
    <property type="match status" value="1"/>
</dbReference>
<organism evidence="2 3">
    <name type="scientific">Vecturithrix granuli</name>
    <dbReference type="NCBI Taxonomy" id="1499967"/>
    <lineage>
        <taxon>Bacteria</taxon>
        <taxon>Candidatus Moduliflexota</taxon>
        <taxon>Candidatus Vecturitrichia</taxon>
        <taxon>Candidatus Vecturitrichales</taxon>
        <taxon>Candidatus Vecturitrichaceae</taxon>
        <taxon>Candidatus Vecturithrix</taxon>
    </lineage>
</organism>
<dbReference type="AlphaFoldDB" id="A0A081C1F9"/>
<keyword evidence="2" id="KW-0808">Transferase</keyword>
<protein>
    <submittedName>
        <fullName evidence="2">Glycosyl transferase</fullName>
    </submittedName>
</protein>
<dbReference type="SUPFAM" id="SSF53756">
    <property type="entry name" value="UDP-Glycosyltransferase/glycogen phosphorylase"/>
    <property type="match status" value="1"/>
</dbReference>
<dbReference type="InterPro" id="IPR050194">
    <property type="entry name" value="Glycosyltransferase_grp1"/>
</dbReference>
<feature type="domain" description="Glycosyl transferase family 1" evidence="1">
    <location>
        <begin position="213"/>
        <end position="367"/>
    </location>
</feature>
<accession>A0A081C1F9</accession>
<evidence type="ECO:0000313" key="3">
    <source>
        <dbReference type="Proteomes" id="UP000030661"/>
    </source>
</evidence>
<dbReference type="InterPro" id="IPR001296">
    <property type="entry name" value="Glyco_trans_1"/>
</dbReference>
<proteinExistence type="predicted"/>
<dbReference type="CDD" id="cd03801">
    <property type="entry name" value="GT4_PimA-like"/>
    <property type="match status" value="1"/>
</dbReference>
<dbReference type="PANTHER" id="PTHR45947">
    <property type="entry name" value="SULFOQUINOVOSYL TRANSFERASE SQD2"/>
    <property type="match status" value="1"/>
</dbReference>
<dbReference type="GO" id="GO:0016757">
    <property type="term" value="F:glycosyltransferase activity"/>
    <property type="evidence" value="ECO:0007669"/>
    <property type="project" value="InterPro"/>
</dbReference>